<sequence length="346" mass="38541">MSPRNDITSAPDRGEDAILEVRRLSRRFSRKPVLAEQLLGLVGKAPEIPVLTAVKSLDLSVRRGEVLGLVGESGCGKSTLGRMMTGINPPSEGEILYNGKRTDEMSRQERLAYTLAVQMVFQDPYASLNPRQTVGEILSEPLRVHNRCKNRAEISERVDAALNEVGLDPSYRDRYPHQFSGGQRQRIGIARALIVDPEFLVCDEPIAALDVSIQAQVINLFLELRAQRALTYLFISHDLSVVWHIADRVAIMYLGEIVELAPTTELFDSPAHPYTQTLLAEIPSVKRRRRAFQPVKGELPSPLNPPSGCTFHPRCPMATDRCRSERPISRTIAPGRTVACHLHEPS</sequence>
<comment type="caution">
    <text evidence="7">The sequence shown here is derived from an EMBL/GenBank/DDBJ whole genome shotgun (WGS) entry which is preliminary data.</text>
</comment>
<dbReference type="Pfam" id="PF00005">
    <property type="entry name" value="ABC_tran"/>
    <property type="match status" value="1"/>
</dbReference>
<dbReference type="PANTHER" id="PTHR43776:SF7">
    <property type="entry name" value="D,D-DIPEPTIDE TRANSPORT ATP-BINDING PROTEIN DDPF-RELATED"/>
    <property type="match status" value="1"/>
</dbReference>
<dbReference type="Gene3D" id="3.40.50.300">
    <property type="entry name" value="P-loop containing nucleotide triphosphate hydrolases"/>
    <property type="match status" value="1"/>
</dbReference>
<evidence type="ECO:0000256" key="1">
    <source>
        <dbReference type="ARBA" id="ARBA00004417"/>
    </source>
</evidence>
<keyword evidence="5 7" id="KW-0067">ATP-binding</keyword>
<dbReference type="CDD" id="cd03257">
    <property type="entry name" value="ABC_NikE_OppD_transporters"/>
    <property type="match status" value="1"/>
</dbReference>
<dbReference type="Proteomes" id="UP001185659">
    <property type="component" value="Unassembled WGS sequence"/>
</dbReference>
<comment type="similarity">
    <text evidence="2">Belongs to the ABC transporter superfamily.</text>
</comment>
<dbReference type="PROSITE" id="PS50893">
    <property type="entry name" value="ABC_TRANSPORTER_2"/>
    <property type="match status" value="1"/>
</dbReference>
<evidence type="ECO:0000256" key="2">
    <source>
        <dbReference type="ARBA" id="ARBA00005417"/>
    </source>
</evidence>
<evidence type="ECO:0000256" key="5">
    <source>
        <dbReference type="ARBA" id="ARBA00022840"/>
    </source>
</evidence>
<dbReference type="InterPro" id="IPR013563">
    <property type="entry name" value="Oligopep_ABC_C"/>
</dbReference>
<proteinExistence type="inferred from homology"/>
<evidence type="ECO:0000256" key="3">
    <source>
        <dbReference type="ARBA" id="ARBA00022448"/>
    </source>
</evidence>
<evidence type="ECO:0000313" key="8">
    <source>
        <dbReference type="Proteomes" id="UP001185659"/>
    </source>
</evidence>
<accession>A0ABU4AH93</accession>
<dbReference type="NCBIfam" id="TIGR01727">
    <property type="entry name" value="oligo_HPY"/>
    <property type="match status" value="1"/>
</dbReference>
<gene>
    <name evidence="7" type="ORF">R2G56_04890</name>
</gene>
<evidence type="ECO:0000256" key="4">
    <source>
        <dbReference type="ARBA" id="ARBA00022741"/>
    </source>
</evidence>
<feature type="domain" description="ABC transporter" evidence="6">
    <location>
        <begin position="36"/>
        <end position="279"/>
    </location>
</feature>
<dbReference type="PROSITE" id="PS00211">
    <property type="entry name" value="ABC_TRANSPORTER_1"/>
    <property type="match status" value="1"/>
</dbReference>
<organism evidence="7 8">
    <name type="scientific">Nitratireductor aquimarinus</name>
    <dbReference type="NCBI Taxonomy" id="889300"/>
    <lineage>
        <taxon>Bacteria</taxon>
        <taxon>Pseudomonadati</taxon>
        <taxon>Pseudomonadota</taxon>
        <taxon>Alphaproteobacteria</taxon>
        <taxon>Hyphomicrobiales</taxon>
        <taxon>Phyllobacteriaceae</taxon>
        <taxon>Nitratireductor</taxon>
    </lineage>
</organism>
<name>A0ABU4AH93_9HYPH</name>
<evidence type="ECO:0000259" key="6">
    <source>
        <dbReference type="PROSITE" id="PS50893"/>
    </source>
</evidence>
<protein>
    <submittedName>
        <fullName evidence="7">ATP-binding cassette domain-containing protein</fullName>
    </submittedName>
</protein>
<comment type="subcellular location">
    <subcellularLocation>
        <location evidence="1">Cell inner membrane</location>
        <topology evidence="1">Peripheral membrane protein</topology>
    </subcellularLocation>
</comment>
<dbReference type="InterPro" id="IPR050319">
    <property type="entry name" value="ABC_transp_ATP-bind"/>
</dbReference>
<keyword evidence="4" id="KW-0547">Nucleotide-binding</keyword>
<dbReference type="PANTHER" id="PTHR43776">
    <property type="entry name" value="TRANSPORT ATP-BINDING PROTEIN"/>
    <property type="match status" value="1"/>
</dbReference>
<dbReference type="SUPFAM" id="SSF52540">
    <property type="entry name" value="P-loop containing nucleoside triphosphate hydrolases"/>
    <property type="match status" value="1"/>
</dbReference>
<reference evidence="7 8" key="1">
    <citation type="submission" date="2023-10" db="EMBL/GenBank/DDBJ databases">
        <authorList>
            <person name="Venkata Ramana C."/>
            <person name="Sasikala C."/>
            <person name="Dhurka M."/>
        </authorList>
    </citation>
    <scope>NUCLEOTIDE SEQUENCE [LARGE SCALE GENOMIC DNA]</scope>
    <source>
        <strain evidence="7 8">KCTC 32151</strain>
    </source>
</reference>
<keyword evidence="8" id="KW-1185">Reference proteome</keyword>
<dbReference type="EMBL" id="JAWLIP010000001">
    <property type="protein sequence ID" value="MDV6225617.1"/>
    <property type="molecule type" value="Genomic_DNA"/>
</dbReference>
<evidence type="ECO:0000313" key="7">
    <source>
        <dbReference type="EMBL" id="MDV6225617.1"/>
    </source>
</evidence>
<dbReference type="GO" id="GO:0005524">
    <property type="term" value="F:ATP binding"/>
    <property type="evidence" value="ECO:0007669"/>
    <property type="project" value="UniProtKB-KW"/>
</dbReference>
<dbReference type="InterPro" id="IPR003439">
    <property type="entry name" value="ABC_transporter-like_ATP-bd"/>
</dbReference>
<dbReference type="RefSeq" id="WP_317560606.1">
    <property type="nucleotide sequence ID" value="NZ_JAWLIP010000001.1"/>
</dbReference>
<dbReference type="Pfam" id="PF08352">
    <property type="entry name" value="oligo_HPY"/>
    <property type="match status" value="1"/>
</dbReference>
<dbReference type="InterPro" id="IPR003593">
    <property type="entry name" value="AAA+_ATPase"/>
</dbReference>
<dbReference type="InterPro" id="IPR017871">
    <property type="entry name" value="ABC_transporter-like_CS"/>
</dbReference>
<dbReference type="SMART" id="SM00382">
    <property type="entry name" value="AAA"/>
    <property type="match status" value="1"/>
</dbReference>
<keyword evidence="3" id="KW-0813">Transport</keyword>
<dbReference type="InterPro" id="IPR027417">
    <property type="entry name" value="P-loop_NTPase"/>
</dbReference>